<keyword evidence="6" id="KW-0408">Iron</keyword>
<keyword evidence="5" id="KW-0067">ATP-binding</keyword>
<dbReference type="InterPro" id="IPR006555">
    <property type="entry name" value="ATP-dep_Helicase_C"/>
</dbReference>
<evidence type="ECO:0000256" key="10">
    <source>
        <dbReference type="ARBA" id="ARBA00038058"/>
    </source>
</evidence>
<organism evidence="12">
    <name type="scientific">Comamonas kerstersii</name>
    <dbReference type="NCBI Taxonomy" id="225992"/>
    <lineage>
        <taxon>Bacteria</taxon>
        <taxon>Pseudomonadati</taxon>
        <taxon>Pseudomonadota</taxon>
        <taxon>Betaproteobacteria</taxon>
        <taxon>Burkholderiales</taxon>
        <taxon>Comamonadaceae</taxon>
        <taxon>Comamonas</taxon>
    </lineage>
</organism>
<dbReference type="InterPro" id="IPR014013">
    <property type="entry name" value="Helic_SF1/SF2_ATP-bd_DinG/Rad3"/>
</dbReference>
<protein>
    <submittedName>
        <fullName evidence="12">ATP-dependent DNA helicase</fullName>
    </submittedName>
</protein>
<dbReference type="GO" id="GO:0046872">
    <property type="term" value="F:metal ion binding"/>
    <property type="evidence" value="ECO:0007669"/>
    <property type="project" value="UniProtKB-KW"/>
</dbReference>
<comment type="similarity">
    <text evidence="10">Belongs to the helicase family. DinG subfamily.</text>
</comment>
<evidence type="ECO:0000256" key="3">
    <source>
        <dbReference type="ARBA" id="ARBA00022801"/>
    </source>
</evidence>
<dbReference type="GO" id="GO:0006139">
    <property type="term" value="P:nucleobase-containing compound metabolic process"/>
    <property type="evidence" value="ECO:0007669"/>
    <property type="project" value="InterPro"/>
</dbReference>
<dbReference type="RefSeq" id="WP_151042075.1">
    <property type="nucleotide sequence ID" value="NZ_VZOT01000001.1"/>
</dbReference>
<feature type="domain" description="Helicase ATP-binding" evidence="11">
    <location>
        <begin position="176"/>
        <end position="463"/>
    </location>
</feature>
<evidence type="ECO:0000259" key="11">
    <source>
        <dbReference type="PROSITE" id="PS51193"/>
    </source>
</evidence>
<dbReference type="AlphaFoldDB" id="A0A6A1R6U3"/>
<proteinExistence type="inferred from homology"/>
<dbReference type="GO" id="GO:0003677">
    <property type="term" value="F:DNA binding"/>
    <property type="evidence" value="ECO:0007669"/>
    <property type="project" value="UniProtKB-KW"/>
</dbReference>
<dbReference type="Pfam" id="PF06733">
    <property type="entry name" value="DEAD_2"/>
    <property type="match status" value="1"/>
</dbReference>
<comment type="caution">
    <text evidence="12">The sequence shown here is derived from an EMBL/GenBank/DDBJ whole genome shotgun (WGS) entry which is preliminary data.</text>
</comment>
<sequence length="763" mass="85356">MRMSIGVRALCAFTAREGDLDLRFTPAPSAVQGMQGHRQVQQKRQAASASYQVEVVLQGQWQDLHIHGRADGYEPGTQTLEEIKTCRGDVHSIKANQRALHWAQARIYGHLLCVRDGLTKIRLALVYFNLSTGKEYVLHEDCSAQELQSFFELQCQRFVDWARSEAAHRAARDAALKALQFPLGSFRAGQRDLSVAVYRQARAKDAGQCLLAQAPTGIGKTMGTIFPMLKACPDAGLDKVFFLTAKGTGHALALQAMEQVNTTLQQQAYRPVRVLTLLARDKRCEHPDKACHPDSCPLAQGFYDRLPAARQALVAQPQAWDDDMLRATARVHQICPYYLGQEMARWSDVIVGDYNYYYDSSAMLYALTESEGWKVGVLVDEAHNLVDRARAMYSAPMVQSLLQQARQSSEGRVRRCLDKLNTVWNALHRSLSQPYSLLDAPPQEWLDQLNTCITCIAEAQDEAPLPGSHPLLEFYLAALQFTALAEQLGLHALVDVQLHKPLRGRQCSTISLRNVIPAHHLQVRHAAAQASVLFSGTLTPAQFYRDMLGLPAHTQWLEVPAPFRAEQLQVHTAGHISTRFQDRTASVPCIAAVIARQWQQRPGNYLCFFSSFAYLQQVAECVQQLHPDWPICLQQPQMDEAARAQFLAQFQPDGQLLGFAVLGGVFAEGVDLPGSRLVGAFIATLGLPQFNSVNEALCQRLQQRFGQRLGHDYSYLYPGMRKVVQAAGRVIRTEHDAGVLYLIDDRYTQPHVQALLPSWWKLD</sequence>
<reference evidence="12" key="1">
    <citation type="submission" date="2019-09" db="EMBL/GenBank/DDBJ databases">
        <title>Draft genome sequences of 48 bacterial type strains from the CCUG.</title>
        <authorList>
            <person name="Tunovic T."/>
            <person name="Pineiro-Iglesias B."/>
            <person name="Unosson C."/>
            <person name="Inganas E."/>
            <person name="Ohlen M."/>
            <person name="Cardew S."/>
            <person name="Jensie-Markopoulos S."/>
            <person name="Salva-Serra F."/>
            <person name="Jaen-Luchoro D."/>
            <person name="Karlsson R."/>
            <person name="Svensson-Stadler L."/>
            <person name="Chun J."/>
            <person name="Moore E."/>
        </authorList>
    </citation>
    <scope>NUCLEOTIDE SEQUENCE</scope>
    <source>
        <strain evidence="12">CCUG 15333</strain>
    </source>
</reference>
<evidence type="ECO:0000256" key="5">
    <source>
        <dbReference type="ARBA" id="ARBA00022840"/>
    </source>
</evidence>
<keyword evidence="1" id="KW-0479">Metal-binding</keyword>
<evidence type="ECO:0000256" key="4">
    <source>
        <dbReference type="ARBA" id="ARBA00022806"/>
    </source>
</evidence>
<name>A0A6A1R6U3_9BURK</name>
<dbReference type="GO" id="GO:0005524">
    <property type="term" value="F:ATP binding"/>
    <property type="evidence" value="ECO:0007669"/>
    <property type="project" value="UniProtKB-KW"/>
</dbReference>
<dbReference type="EMBL" id="VZOT01000001">
    <property type="protein sequence ID" value="KAB0588459.1"/>
    <property type="molecule type" value="Genomic_DNA"/>
</dbReference>
<dbReference type="PANTHER" id="PTHR11472">
    <property type="entry name" value="DNA REPAIR DEAD HELICASE RAD3/XP-D SUBFAMILY MEMBER"/>
    <property type="match status" value="1"/>
</dbReference>
<dbReference type="GO" id="GO:0003678">
    <property type="term" value="F:DNA helicase activity"/>
    <property type="evidence" value="ECO:0007669"/>
    <property type="project" value="InterPro"/>
</dbReference>
<keyword evidence="4 12" id="KW-0347">Helicase</keyword>
<gene>
    <name evidence="12" type="ORF">F7P80_00660</name>
</gene>
<evidence type="ECO:0000256" key="8">
    <source>
        <dbReference type="ARBA" id="ARBA00023125"/>
    </source>
</evidence>
<keyword evidence="3" id="KW-0378">Hydrolase</keyword>
<dbReference type="GO" id="GO:0016818">
    <property type="term" value="F:hydrolase activity, acting on acid anhydrides, in phosphorus-containing anhydrides"/>
    <property type="evidence" value="ECO:0007669"/>
    <property type="project" value="InterPro"/>
</dbReference>
<dbReference type="InterPro" id="IPR010614">
    <property type="entry name" value="RAD3-like_helicase_DEAD"/>
</dbReference>
<dbReference type="SMART" id="SM00491">
    <property type="entry name" value="HELICc2"/>
    <property type="match status" value="1"/>
</dbReference>
<dbReference type="Gene3D" id="3.40.50.300">
    <property type="entry name" value="P-loop containing nucleotide triphosphate hydrolases"/>
    <property type="match status" value="2"/>
</dbReference>
<keyword evidence="9" id="KW-0413">Isomerase</keyword>
<dbReference type="SUPFAM" id="SSF52540">
    <property type="entry name" value="P-loop containing nucleoside triphosphate hydrolases"/>
    <property type="match status" value="1"/>
</dbReference>
<evidence type="ECO:0000256" key="1">
    <source>
        <dbReference type="ARBA" id="ARBA00022723"/>
    </source>
</evidence>
<evidence type="ECO:0000256" key="6">
    <source>
        <dbReference type="ARBA" id="ARBA00023004"/>
    </source>
</evidence>
<dbReference type="PANTHER" id="PTHR11472:SF34">
    <property type="entry name" value="REGULATOR OF TELOMERE ELONGATION HELICASE 1"/>
    <property type="match status" value="1"/>
</dbReference>
<keyword evidence="2" id="KW-0547">Nucleotide-binding</keyword>
<keyword evidence="7" id="KW-0411">Iron-sulfur</keyword>
<dbReference type="GO" id="GO:0051536">
    <property type="term" value="F:iron-sulfur cluster binding"/>
    <property type="evidence" value="ECO:0007669"/>
    <property type="project" value="UniProtKB-KW"/>
</dbReference>
<evidence type="ECO:0000313" key="12">
    <source>
        <dbReference type="EMBL" id="KAB0588459.1"/>
    </source>
</evidence>
<dbReference type="InterPro" id="IPR027417">
    <property type="entry name" value="P-loop_NTPase"/>
</dbReference>
<dbReference type="Pfam" id="PF13307">
    <property type="entry name" value="Helicase_C_2"/>
    <property type="match status" value="1"/>
</dbReference>
<evidence type="ECO:0000256" key="7">
    <source>
        <dbReference type="ARBA" id="ARBA00023014"/>
    </source>
</evidence>
<dbReference type="InterPro" id="IPR011604">
    <property type="entry name" value="PDDEXK-like_dom_sf"/>
</dbReference>
<evidence type="ECO:0000256" key="9">
    <source>
        <dbReference type="ARBA" id="ARBA00023235"/>
    </source>
</evidence>
<evidence type="ECO:0000256" key="2">
    <source>
        <dbReference type="ARBA" id="ARBA00022741"/>
    </source>
</evidence>
<accession>A0A6A1R6U3</accession>
<dbReference type="PROSITE" id="PS51193">
    <property type="entry name" value="HELICASE_ATP_BIND_2"/>
    <property type="match status" value="1"/>
</dbReference>
<keyword evidence="8" id="KW-0238">DNA-binding</keyword>
<dbReference type="InterPro" id="IPR045028">
    <property type="entry name" value="DinG/Rad3-like"/>
</dbReference>
<dbReference type="Gene3D" id="3.90.320.10">
    <property type="match status" value="1"/>
</dbReference>